<keyword evidence="1" id="KW-0472">Membrane</keyword>
<dbReference type="OrthoDB" id="10283470at2759"/>
<gene>
    <name evidence="2" type="ORF">IZO911_LOCUS15501</name>
    <name evidence="3" type="ORF">JYZ213_LOCUS14382</name>
    <name evidence="5" type="ORF">KXQ929_LOCUS22964</name>
    <name evidence="6" type="ORF">OKA104_LOCUS27157</name>
    <name evidence="7" type="ORF">OXD698_LOCUS35736</name>
    <name evidence="4" type="ORF">VCS650_LOCUS24597</name>
</gene>
<dbReference type="Proteomes" id="UP000663868">
    <property type="component" value="Unassembled WGS sequence"/>
</dbReference>
<dbReference type="Proteomes" id="UP000663844">
    <property type="component" value="Unassembled WGS sequence"/>
</dbReference>
<proteinExistence type="predicted"/>
<evidence type="ECO:0000313" key="8">
    <source>
        <dbReference type="Proteomes" id="UP000663891"/>
    </source>
</evidence>
<comment type="caution">
    <text evidence="4">The sequence shown here is derived from an EMBL/GenBank/DDBJ whole genome shotgun (WGS) entry which is preliminary data.</text>
</comment>
<dbReference type="Proteomes" id="UP000663891">
    <property type="component" value="Unassembled WGS sequence"/>
</dbReference>
<sequence length="104" mass="12527">MTNYIYYFYYPILFGLLLVLIVSIFSFLAYNNVRRLVRRQMPIVRRKLDQKLTAMILNRIILFILLTLPYDIQRMYTYVAKVNQLNQLYYTINTLIGSIFSKIV</sequence>
<evidence type="ECO:0000313" key="6">
    <source>
        <dbReference type="EMBL" id="CAF3954476.1"/>
    </source>
</evidence>
<keyword evidence="1" id="KW-1133">Transmembrane helix</keyword>
<evidence type="ECO:0000313" key="3">
    <source>
        <dbReference type="EMBL" id="CAF0970817.1"/>
    </source>
</evidence>
<evidence type="ECO:0000256" key="1">
    <source>
        <dbReference type="SAM" id="Phobius"/>
    </source>
</evidence>
<reference evidence="4" key="1">
    <citation type="submission" date="2021-02" db="EMBL/GenBank/DDBJ databases">
        <authorList>
            <person name="Nowell W R."/>
        </authorList>
    </citation>
    <scope>NUCLEOTIDE SEQUENCE</scope>
</reference>
<organism evidence="4 8">
    <name type="scientific">Adineta steineri</name>
    <dbReference type="NCBI Taxonomy" id="433720"/>
    <lineage>
        <taxon>Eukaryota</taxon>
        <taxon>Metazoa</taxon>
        <taxon>Spiralia</taxon>
        <taxon>Gnathifera</taxon>
        <taxon>Rotifera</taxon>
        <taxon>Eurotatoria</taxon>
        <taxon>Bdelloidea</taxon>
        <taxon>Adinetida</taxon>
        <taxon>Adinetidae</taxon>
        <taxon>Adineta</taxon>
    </lineage>
</organism>
<evidence type="ECO:0000313" key="2">
    <source>
        <dbReference type="EMBL" id="CAF0960279.1"/>
    </source>
</evidence>
<dbReference type="Proteomes" id="UP000663881">
    <property type="component" value="Unassembled WGS sequence"/>
</dbReference>
<dbReference type="AlphaFoldDB" id="A0A814V5S0"/>
<feature type="transmembrane region" description="Helical" evidence="1">
    <location>
        <begin position="6"/>
        <end position="31"/>
    </location>
</feature>
<dbReference type="EMBL" id="CAJOBB010001789">
    <property type="protein sequence ID" value="CAF3903803.1"/>
    <property type="molecule type" value="Genomic_DNA"/>
</dbReference>
<dbReference type="EMBL" id="CAJNOG010000119">
    <property type="protein sequence ID" value="CAF0970817.1"/>
    <property type="molecule type" value="Genomic_DNA"/>
</dbReference>
<dbReference type="Proteomes" id="UP000663860">
    <property type="component" value="Unassembled WGS sequence"/>
</dbReference>
<feature type="transmembrane region" description="Helical" evidence="1">
    <location>
        <begin position="52"/>
        <end position="70"/>
    </location>
</feature>
<dbReference type="Gene3D" id="1.20.1070.10">
    <property type="entry name" value="Rhodopsin 7-helix transmembrane proteins"/>
    <property type="match status" value="1"/>
</dbReference>
<keyword evidence="1" id="KW-0812">Transmembrane</keyword>
<name>A0A814V5S0_9BILA</name>
<accession>A0A814V5S0</accession>
<dbReference type="EMBL" id="CAJNOE010000134">
    <property type="protein sequence ID" value="CAF0960279.1"/>
    <property type="molecule type" value="Genomic_DNA"/>
</dbReference>
<protein>
    <submittedName>
        <fullName evidence="4">Uncharacterized protein</fullName>
    </submittedName>
</protein>
<evidence type="ECO:0000313" key="5">
    <source>
        <dbReference type="EMBL" id="CAF3903803.1"/>
    </source>
</evidence>
<dbReference type="EMBL" id="CAJOAZ010005623">
    <property type="protein sequence ID" value="CAF4107024.1"/>
    <property type="molecule type" value="Genomic_DNA"/>
</dbReference>
<dbReference type="EMBL" id="CAJOAY010002459">
    <property type="protein sequence ID" value="CAF3954476.1"/>
    <property type="molecule type" value="Genomic_DNA"/>
</dbReference>
<evidence type="ECO:0000313" key="4">
    <source>
        <dbReference type="EMBL" id="CAF1182924.1"/>
    </source>
</evidence>
<dbReference type="EMBL" id="CAJNON010000304">
    <property type="protein sequence ID" value="CAF1182924.1"/>
    <property type="molecule type" value="Genomic_DNA"/>
</dbReference>
<evidence type="ECO:0000313" key="7">
    <source>
        <dbReference type="EMBL" id="CAF4107024.1"/>
    </source>
</evidence>
<dbReference type="Proteomes" id="UP000663845">
    <property type="component" value="Unassembled WGS sequence"/>
</dbReference>